<feature type="signal peptide" evidence="2">
    <location>
        <begin position="1"/>
        <end position="16"/>
    </location>
</feature>
<sequence>MPYFAFVLILVALTASENISGCAGNVRVSREIIKAIGDTPNLSDIVVSLITSEGIVQEQTECSPQGYFFIPVYDIGDYTLSISKKDGWYVSPDSYSISKDDDDHLSGCESNLEFEITGFLVRGHTSNKHSSVPPQGLTIKLLSSDGFVLKTAETDSRGDYAFPNVVSGEYVIVAEHPSWSLDEPSRQVLSIGFGPAEIRTDFVVSGYRIAGKIENRSGVSSFEGVSLQFTREDGSVVGTAQPDPAGIFSLASLTDGIYWIIPAVAPGAPEWTVEPSKLSVRVRGDSVDLGTVFQITGFNLRGKVVDERGIPVEHAKIGVDSRETEVETGKDGTYVLAGMKSRLTAGNN</sequence>
<protein>
    <recommendedName>
        <fullName evidence="7">ER membrane protein complex subunit 7 beta-sandwich domain-containing protein</fullName>
    </recommendedName>
</protein>
<dbReference type="PANTHER" id="PTHR23303">
    <property type="entry name" value="CARBOXYPEPTIDASE REGULATORY REGION-CONTAINING"/>
    <property type="match status" value="1"/>
</dbReference>
<organism evidence="5">
    <name type="scientific">Blastocystis hominis</name>
    <dbReference type="NCBI Taxonomy" id="12968"/>
    <lineage>
        <taxon>Eukaryota</taxon>
        <taxon>Sar</taxon>
        <taxon>Stramenopiles</taxon>
        <taxon>Bigyra</taxon>
        <taxon>Opalozoa</taxon>
        <taxon>Opalinata</taxon>
        <taxon>Blastocystidae</taxon>
        <taxon>Blastocystis</taxon>
    </lineage>
</organism>
<dbReference type="GeneID" id="24922875"/>
<feature type="domain" description="NOMO-like N-terminal beta-sandwich" evidence="3">
    <location>
        <begin position="40"/>
        <end position="112"/>
    </location>
</feature>
<dbReference type="SUPFAM" id="SSF49478">
    <property type="entry name" value="Cna protein B-type domain"/>
    <property type="match status" value="1"/>
</dbReference>
<feature type="chain" id="PRO_5003117772" description="ER membrane protein complex subunit 7 beta-sandwich domain-containing protein" evidence="2">
    <location>
        <begin position="17"/>
        <end position="348"/>
    </location>
</feature>
<gene>
    <name evidence="5" type="ORF">GSBLH_T00006751001</name>
</gene>
<evidence type="ECO:0000259" key="4">
    <source>
        <dbReference type="Pfam" id="PF22904"/>
    </source>
</evidence>
<dbReference type="GO" id="GO:0005789">
    <property type="term" value="C:endoplasmic reticulum membrane"/>
    <property type="evidence" value="ECO:0007669"/>
    <property type="project" value="TreeGrafter"/>
</dbReference>
<dbReference type="InterPro" id="IPR055075">
    <property type="entry name" value="NOMO-like_N"/>
</dbReference>
<dbReference type="Gene3D" id="2.60.40.10">
    <property type="entry name" value="Immunoglobulins"/>
    <property type="match status" value="1"/>
</dbReference>
<dbReference type="OrthoDB" id="10263633at2759"/>
<dbReference type="AlphaFoldDB" id="D8M848"/>
<accession>D8M848</accession>
<keyword evidence="6" id="KW-1185">Reference proteome</keyword>
<dbReference type="EMBL" id="FN668683">
    <property type="protein sequence ID" value="CBK24237.2"/>
    <property type="molecule type" value="Genomic_DNA"/>
</dbReference>
<proteinExistence type="predicted"/>
<dbReference type="Pfam" id="PF22898">
    <property type="entry name" value="NOMO1-like_1st"/>
    <property type="match status" value="1"/>
</dbReference>
<evidence type="ECO:0000313" key="5">
    <source>
        <dbReference type="EMBL" id="CBK24237.2"/>
    </source>
</evidence>
<dbReference type="InterPro" id="IPR013783">
    <property type="entry name" value="Ig-like_fold"/>
</dbReference>
<dbReference type="RefSeq" id="XP_012898285.1">
    <property type="nucleotide sequence ID" value="XM_013042831.1"/>
</dbReference>
<keyword evidence="1 2" id="KW-0732">Signal</keyword>
<name>D8M848_BLAHO</name>
<dbReference type="Proteomes" id="UP000008312">
    <property type="component" value="Unassembled WGS sequence"/>
</dbReference>
<dbReference type="InParanoid" id="D8M848"/>
<reference evidence="5" key="1">
    <citation type="submission" date="2010-02" db="EMBL/GenBank/DDBJ databases">
        <title>Sequencing and annotation of the Blastocystis hominis genome.</title>
        <authorList>
            <person name="Wincker P."/>
        </authorList>
    </citation>
    <scope>NUCLEOTIDE SEQUENCE</scope>
    <source>
        <strain evidence="5">Singapore isolate B</strain>
    </source>
</reference>
<dbReference type="InterPro" id="IPR055074">
    <property type="entry name" value="NOMO1-3_2nd"/>
</dbReference>
<feature type="domain" description="NOMO second beta-sandwich" evidence="4">
    <location>
        <begin position="117"/>
        <end position="200"/>
    </location>
</feature>
<dbReference type="Pfam" id="PF22904">
    <property type="entry name" value="NOMO1-like_2nd"/>
    <property type="match status" value="1"/>
</dbReference>
<evidence type="ECO:0000259" key="3">
    <source>
        <dbReference type="Pfam" id="PF22898"/>
    </source>
</evidence>
<evidence type="ECO:0008006" key="7">
    <source>
        <dbReference type="Google" id="ProtNLM"/>
    </source>
</evidence>
<dbReference type="PANTHER" id="PTHR23303:SF14">
    <property type="entry name" value="BOS COMPLEX SUBUNIT NOMO1-RELATED"/>
    <property type="match status" value="1"/>
</dbReference>
<dbReference type="InterPro" id="IPR051417">
    <property type="entry name" value="SDr/BOS_complex"/>
</dbReference>
<evidence type="ECO:0000256" key="2">
    <source>
        <dbReference type="SAM" id="SignalP"/>
    </source>
</evidence>
<evidence type="ECO:0000313" key="6">
    <source>
        <dbReference type="Proteomes" id="UP000008312"/>
    </source>
</evidence>
<evidence type="ECO:0000256" key="1">
    <source>
        <dbReference type="ARBA" id="ARBA00022729"/>
    </source>
</evidence>